<name>A0ABP1HZ48_9EUKA</name>
<evidence type="ECO:0000313" key="1">
    <source>
        <dbReference type="EMBL" id="CAL6005499.1"/>
    </source>
</evidence>
<gene>
    <name evidence="1" type="ORF">HINF_LOCUS19425</name>
</gene>
<protein>
    <submittedName>
        <fullName evidence="1">Hypothetical_protein</fullName>
    </submittedName>
</protein>
<dbReference type="Proteomes" id="UP001642409">
    <property type="component" value="Unassembled WGS sequence"/>
</dbReference>
<comment type="caution">
    <text evidence="1">The sequence shown here is derived from an EMBL/GenBank/DDBJ whole genome shotgun (WGS) entry which is preliminary data.</text>
</comment>
<organism evidence="1 2">
    <name type="scientific">Hexamita inflata</name>
    <dbReference type="NCBI Taxonomy" id="28002"/>
    <lineage>
        <taxon>Eukaryota</taxon>
        <taxon>Metamonada</taxon>
        <taxon>Diplomonadida</taxon>
        <taxon>Hexamitidae</taxon>
        <taxon>Hexamitinae</taxon>
        <taxon>Hexamita</taxon>
    </lineage>
</organism>
<accession>A0ABP1HZ48</accession>
<sequence>MEMIQLNCSVIDYILRFVHLFGGIPPKYLFVSQYCDIKIATIQKQLKQQQIQAIYGVILQDCVHLYRGPKIIGQPLQANTINGAGPLIRPGLEKHKVLKYVRENINYKVINLDIELQNQLTILQSYIYQLQEQKETDQRVMTLFPALNLEALRVAADTLVPRFIPAIPNIVTNFRGQQCQFKCRTNLGCVRRLFRVTIQEDEV</sequence>
<proteinExistence type="predicted"/>
<reference evidence="1 2" key="1">
    <citation type="submission" date="2024-07" db="EMBL/GenBank/DDBJ databases">
        <authorList>
            <person name="Akdeniz Z."/>
        </authorList>
    </citation>
    <scope>NUCLEOTIDE SEQUENCE [LARGE SCALE GENOMIC DNA]</scope>
</reference>
<dbReference type="EMBL" id="CAXDID020000051">
    <property type="protein sequence ID" value="CAL6005499.1"/>
    <property type="molecule type" value="Genomic_DNA"/>
</dbReference>
<evidence type="ECO:0000313" key="2">
    <source>
        <dbReference type="Proteomes" id="UP001642409"/>
    </source>
</evidence>
<keyword evidence="2" id="KW-1185">Reference proteome</keyword>